<name>A0AAD8E8T2_DIPPU</name>
<sequence length="101" mass="10886">GQLCVLLVAGCLLAQLEAQETTTQDSSLSETWISGNTSQDVYEIKSVQFEIGVVEQQDDTGDNDTTAEPITKDKLTETKVAFLVPPAYLFNTSQSATTEAP</sequence>
<proteinExistence type="predicted"/>
<protein>
    <submittedName>
        <fullName evidence="2">Uncharacterized protein</fullName>
    </submittedName>
</protein>
<keyword evidence="1" id="KW-0732">Signal</keyword>
<reference evidence="2" key="1">
    <citation type="journal article" date="2023" name="IScience">
        <title>Live-bearing cockroach genome reveals convergent evolutionary mechanisms linked to viviparity in insects and beyond.</title>
        <authorList>
            <person name="Fouks B."/>
            <person name="Harrison M.C."/>
            <person name="Mikhailova A.A."/>
            <person name="Marchal E."/>
            <person name="English S."/>
            <person name="Carruthers M."/>
            <person name="Jennings E.C."/>
            <person name="Chiamaka E.L."/>
            <person name="Frigard R.A."/>
            <person name="Pippel M."/>
            <person name="Attardo G.M."/>
            <person name="Benoit J.B."/>
            <person name="Bornberg-Bauer E."/>
            <person name="Tobe S.S."/>
        </authorList>
    </citation>
    <scope>NUCLEOTIDE SEQUENCE</scope>
    <source>
        <strain evidence="2">Stay&amp;Tobe</strain>
    </source>
</reference>
<feature type="signal peptide" evidence="1">
    <location>
        <begin position="1"/>
        <end position="18"/>
    </location>
</feature>
<reference evidence="2" key="2">
    <citation type="submission" date="2023-05" db="EMBL/GenBank/DDBJ databases">
        <authorList>
            <person name="Fouks B."/>
        </authorList>
    </citation>
    <scope>NUCLEOTIDE SEQUENCE</scope>
    <source>
        <strain evidence="2">Stay&amp;Tobe</strain>
        <tissue evidence="2">Testes</tissue>
    </source>
</reference>
<dbReference type="AlphaFoldDB" id="A0AAD8E8T2"/>
<comment type="caution">
    <text evidence="2">The sequence shown here is derived from an EMBL/GenBank/DDBJ whole genome shotgun (WGS) entry which is preliminary data.</text>
</comment>
<feature type="chain" id="PRO_5041922895" evidence="1">
    <location>
        <begin position="19"/>
        <end position="101"/>
    </location>
</feature>
<feature type="non-terminal residue" evidence="2">
    <location>
        <position position="1"/>
    </location>
</feature>
<gene>
    <name evidence="2" type="ORF">L9F63_023932</name>
</gene>
<dbReference type="Proteomes" id="UP001233999">
    <property type="component" value="Unassembled WGS sequence"/>
</dbReference>
<keyword evidence="3" id="KW-1185">Reference proteome</keyword>
<organism evidence="2 3">
    <name type="scientific">Diploptera punctata</name>
    <name type="common">Pacific beetle cockroach</name>
    <dbReference type="NCBI Taxonomy" id="6984"/>
    <lineage>
        <taxon>Eukaryota</taxon>
        <taxon>Metazoa</taxon>
        <taxon>Ecdysozoa</taxon>
        <taxon>Arthropoda</taxon>
        <taxon>Hexapoda</taxon>
        <taxon>Insecta</taxon>
        <taxon>Pterygota</taxon>
        <taxon>Neoptera</taxon>
        <taxon>Polyneoptera</taxon>
        <taxon>Dictyoptera</taxon>
        <taxon>Blattodea</taxon>
        <taxon>Blaberoidea</taxon>
        <taxon>Blaberidae</taxon>
        <taxon>Diplopterinae</taxon>
        <taxon>Diploptera</taxon>
    </lineage>
</organism>
<evidence type="ECO:0000256" key="1">
    <source>
        <dbReference type="SAM" id="SignalP"/>
    </source>
</evidence>
<dbReference type="EMBL" id="JASPKZ010008108">
    <property type="protein sequence ID" value="KAJ9580887.1"/>
    <property type="molecule type" value="Genomic_DNA"/>
</dbReference>
<accession>A0AAD8E8T2</accession>
<evidence type="ECO:0000313" key="3">
    <source>
        <dbReference type="Proteomes" id="UP001233999"/>
    </source>
</evidence>
<evidence type="ECO:0000313" key="2">
    <source>
        <dbReference type="EMBL" id="KAJ9580887.1"/>
    </source>
</evidence>